<reference evidence="1 2" key="1">
    <citation type="submission" date="2017-11" db="EMBL/GenBank/DDBJ databases">
        <title>Comparitive Functional Genomics of Dry Heat Resistant strains isolated from the Viking Spacecraft.</title>
        <authorList>
            <person name="Seuylemezian A."/>
            <person name="Cooper K."/>
            <person name="Vaishampayan P."/>
        </authorList>
    </citation>
    <scope>NUCLEOTIDE SEQUENCE [LARGE SCALE GENOMIC DNA]</scope>
    <source>
        <strain evidence="1 2">V1-29</strain>
    </source>
</reference>
<dbReference type="AlphaFoldDB" id="A0A2N5M4K1"/>
<evidence type="ECO:0000313" key="1">
    <source>
        <dbReference type="EMBL" id="PLT29262.1"/>
    </source>
</evidence>
<dbReference type="Proteomes" id="UP000234748">
    <property type="component" value="Unassembled WGS sequence"/>
</dbReference>
<dbReference type="RefSeq" id="WP_101643199.1">
    <property type="nucleotide sequence ID" value="NZ_PGUY01000043.1"/>
</dbReference>
<keyword evidence="2" id="KW-1185">Reference proteome</keyword>
<name>A0A2N5M4K1_9BACI</name>
<accession>A0A2N5M4K1</accession>
<evidence type="ECO:0000313" key="2">
    <source>
        <dbReference type="Proteomes" id="UP000234748"/>
    </source>
</evidence>
<protein>
    <submittedName>
        <fullName evidence="1">Uncharacterized protein</fullName>
    </submittedName>
</protein>
<gene>
    <name evidence="1" type="ORF">CUU66_13915</name>
</gene>
<organism evidence="1 2">
    <name type="scientific">Peribacillus deserti</name>
    <dbReference type="NCBI Taxonomy" id="673318"/>
    <lineage>
        <taxon>Bacteria</taxon>
        <taxon>Bacillati</taxon>
        <taxon>Bacillota</taxon>
        <taxon>Bacilli</taxon>
        <taxon>Bacillales</taxon>
        <taxon>Bacillaceae</taxon>
        <taxon>Peribacillus</taxon>
    </lineage>
</organism>
<dbReference type="OrthoDB" id="505503at2"/>
<comment type="caution">
    <text evidence="1">The sequence shown here is derived from an EMBL/GenBank/DDBJ whole genome shotgun (WGS) entry which is preliminary data.</text>
</comment>
<proteinExistence type="predicted"/>
<dbReference type="EMBL" id="PGUY01000043">
    <property type="protein sequence ID" value="PLT29262.1"/>
    <property type="molecule type" value="Genomic_DNA"/>
</dbReference>
<sequence length="197" mass="22948">MGGQNSGRKSGSRVKKIIYLDGKMYKECRGPFCKGKPVLIEKMQNSYCKECFSEIRKGYKKDFFKYKIREVKNLAKKREMRKRICPVDKSISVLVKKQLEKQKGYCFYSGVKMENEINNIESWSVDRRNYKKGYVKGNIVICTNLTNKVKGIFEHSVYTGLNILENQYPVDKARSTMVSIFKEIINQVRLGNYSNNS</sequence>
<dbReference type="Gene3D" id="3.30.40.220">
    <property type="match status" value="1"/>
</dbReference>